<protein>
    <submittedName>
        <fullName evidence="8">GntR family transcriptional regulator</fullName>
    </submittedName>
</protein>
<evidence type="ECO:0000256" key="3">
    <source>
        <dbReference type="ARBA" id="ARBA00023015"/>
    </source>
</evidence>
<evidence type="ECO:0000256" key="2">
    <source>
        <dbReference type="ARBA" id="ARBA00022898"/>
    </source>
</evidence>
<dbReference type="RefSeq" id="WP_203735440.1">
    <property type="nucleotide sequence ID" value="NZ_BAAATX010000039.1"/>
</dbReference>
<gene>
    <name evidence="8" type="ORF">Adu01nite_89530</name>
</gene>
<evidence type="ECO:0000256" key="4">
    <source>
        <dbReference type="ARBA" id="ARBA00023125"/>
    </source>
</evidence>
<comment type="similarity">
    <text evidence="1">In the C-terminal section; belongs to the class-I pyridoxal-phosphate-dependent aminotransferase family.</text>
</comment>
<dbReference type="InterPro" id="IPR015424">
    <property type="entry name" value="PyrdxlP-dep_Trfase"/>
</dbReference>
<evidence type="ECO:0000313" key="8">
    <source>
        <dbReference type="EMBL" id="GIE07603.1"/>
    </source>
</evidence>
<organism evidence="8 9">
    <name type="scientific">Paractinoplanes durhamensis</name>
    <dbReference type="NCBI Taxonomy" id="113563"/>
    <lineage>
        <taxon>Bacteria</taxon>
        <taxon>Bacillati</taxon>
        <taxon>Actinomycetota</taxon>
        <taxon>Actinomycetes</taxon>
        <taxon>Micromonosporales</taxon>
        <taxon>Micromonosporaceae</taxon>
        <taxon>Paractinoplanes</taxon>
    </lineage>
</organism>
<dbReference type="InterPro" id="IPR004839">
    <property type="entry name" value="Aminotransferase_I/II_large"/>
</dbReference>
<dbReference type="Gene3D" id="3.40.640.10">
    <property type="entry name" value="Type I PLP-dependent aspartate aminotransferase-like (Major domain)"/>
    <property type="match status" value="1"/>
</dbReference>
<dbReference type="CDD" id="cd00609">
    <property type="entry name" value="AAT_like"/>
    <property type="match status" value="1"/>
</dbReference>
<dbReference type="InterPro" id="IPR036388">
    <property type="entry name" value="WH-like_DNA-bd_sf"/>
</dbReference>
<feature type="compositionally biased region" description="Low complexity" evidence="6">
    <location>
        <begin position="84"/>
        <end position="101"/>
    </location>
</feature>
<dbReference type="Gene3D" id="1.10.10.10">
    <property type="entry name" value="Winged helix-like DNA-binding domain superfamily/Winged helix DNA-binding domain"/>
    <property type="match status" value="1"/>
</dbReference>
<feature type="region of interest" description="Disordered" evidence="6">
    <location>
        <begin position="84"/>
        <end position="111"/>
    </location>
</feature>
<dbReference type="EMBL" id="BOML01000085">
    <property type="protein sequence ID" value="GIE07603.1"/>
    <property type="molecule type" value="Genomic_DNA"/>
</dbReference>
<dbReference type="PRINTS" id="PR00035">
    <property type="entry name" value="HTHGNTR"/>
</dbReference>
<keyword evidence="4" id="KW-0238">DNA-binding</keyword>
<evidence type="ECO:0000256" key="1">
    <source>
        <dbReference type="ARBA" id="ARBA00005384"/>
    </source>
</evidence>
<dbReference type="Pfam" id="PF00155">
    <property type="entry name" value="Aminotran_1_2"/>
    <property type="match status" value="1"/>
</dbReference>
<evidence type="ECO:0000313" key="9">
    <source>
        <dbReference type="Proteomes" id="UP000637628"/>
    </source>
</evidence>
<dbReference type="SUPFAM" id="SSF53383">
    <property type="entry name" value="PLP-dependent transferases"/>
    <property type="match status" value="1"/>
</dbReference>
<keyword evidence="9" id="KW-1185">Reference proteome</keyword>
<dbReference type="Proteomes" id="UP000637628">
    <property type="component" value="Unassembled WGS sequence"/>
</dbReference>
<keyword evidence="2" id="KW-0663">Pyridoxal phosphate</keyword>
<dbReference type="SMART" id="SM00345">
    <property type="entry name" value="HTH_GNTR"/>
    <property type="match status" value="1"/>
</dbReference>
<keyword evidence="3" id="KW-0805">Transcription regulation</keyword>
<evidence type="ECO:0000256" key="6">
    <source>
        <dbReference type="SAM" id="MobiDB-lite"/>
    </source>
</evidence>
<sequence length="463" mass="49140">MDLVLEPGGEKTLLVYRALRRAIVDGRLPVSHRLPPTRALAADLGVSRGSVTTAYERLVAEGYLVSRVGSGTYVALVPDAPGPRRAAADPLRPRRPLTLRPTSDEQPVPRYDFRTGVPDATLFPFDTWRRLVAAEIRIGANSPGTYAAPAGHPALRAAIARYLGVSRSVRVTADDVVITNGTQHALDLIARVLLRPGDVVAVEDPGYPPARMLFEALGCRVTGVPVDEEGLVVTALPAGCRLVYATPSHQFPLGRPMSLARRRELLEWARGRAAAVIEDDYDSEFRFEARPLEPLYSLDTAGRVIYAGTFSKSMLPSLRTGFVLVPPGLRAAMAAARQLGDGYGSPPIQAALARFIDDGRLARHVRRAGKEYARRHARIVAALSGMPGLEVLPSAAGLHVTALLRAGSAAPVVAAAAAAGLAVEDLAGYATSHAGFVFGFGAIDPSLIDEGMAIFAGLLAAHV</sequence>
<dbReference type="CDD" id="cd07377">
    <property type="entry name" value="WHTH_GntR"/>
    <property type="match status" value="1"/>
</dbReference>
<feature type="domain" description="HTH gntR-type" evidence="7">
    <location>
        <begin position="9"/>
        <end position="77"/>
    </location>
</feature>
<evidence type="ECO:0000256" key="5">
    <source>
        <dbReference type="ARBA" id="ARBA00023163"/>
    </source>
</evidence>
<dbReference type="InterPro" id="IPR036390">
    <property type="entry name" value="WH_DNA-bd_sf"/>
</dbReference>
<reference evidence="8 9" key="1">
    <citation type="submission" date="2021-01" db="EMBL/GenBank/DDBJ databases">
        <title>Whole genome shotgun sequence of Actinoplanes durhamensis NBRC 14914.</title>
        <authorList>
            <person name="Komaki H."/>
            <person name="Tamura T."/>
        </authorList>
    </citation>
    <scope>NUCLEOTIDE SEQUENCE [LARGE SCALE GENOMIC DNA]</scope>
    <source>
        <strain evidence="8 9">NBRC 14914</strain>
    </source>
</reference>
<dbReference type="PANTHER" id="PTHR46577:SF1">
    <property type="entry name" value="HTH-TYPE TRANSCRIPTIONAL REGULATORY PROTEIN GABR"/>
    <property type="match status" value="1"/>
</dbReference>
<dbReference type="PROSITE" id="PS50949">
    <property type="entry name" value="HTH_GNTR"/>
    <property type="match status" value="1"/>
</dbReference>
<dbReference type="PANTHER" id="PTHR46577">
    <property type="entry name" value="HTH-TYPE TRANSCRIPTIONAL REGULATORY PROTEIN GABR"/>
    <property type="match status" value="1"/>
</dbReference>
<evidence type="ECO:0000259" key="7">
    <source>
        <dbReference type="PROSITE" id="PS50949"/>
    </source>
</evidence>
<dbReference type="InterPro" id="IPR051446">
    <property type="entry name" value="HTH_trans_reg/aminotransferase"/>
</dbReference>
<keyword evidence="5" id="KW-0804">Transcription</keyword>
<accession>A0ABQ3ZCP3</accession>
<dbReference type="InterPro" id="IPR000524">
    <property type="entry name" value="Tscrpt_reg_HTH_GntR"/>
</dbReference>
<dbReference type="Pfam" id="PF00392">
    <property type="entry name" value="GntR"/>
    <property type="match status" value="1"/>
</dbReference>
<dbReference type="SUPFAM" id="SSF46785">
    <property type="entry name" value="Winged helix' DNA-binding domain"/>
    <property type="match status" value="1"/>
</dbReference>
<name>A0ABQ3ZCP3_9ACTN</name>
<dbReference type="InterPro" id="IPR015421">
    <property type="entry name" value="PyrdxlP-dep_Trfase_major"/>
</dbReference>
<proteinExistence type="inferred from homology"/>
<comment type="caution">
    <text evidence="8">The sequence shown here is derived from an EMBL/GenBank/DDBJ whole genome shotgun (WGS) entry which is preliminary data.</text>
</comment>